<dbReference type="KEGG" id="csg:Cylst_3342"/>
<name>K9X097_9NOST</name>
<gene>
    <name evidence="1" type="ORF">Cylst_3342</name>
</gene>
<proteinExistence type="predicted"/>
<evidence type="ECO:0000313" key="2">
    <source>
        <dbReference type="Proteomes" id="UP000010475"/>
    </source>
</evidence>
<reference evidence="1 2" key="1">
    <citation type="submission" date="2012-06" db="EMBL/GenBank/DDBJ databases">
        <title>Finished chromosome of genome of Cylindrospermum stagnale PCC 7417.</title>
        <authorList>
            <consortium name="US DOE Joint Genome Institute"/>
            <person name="Gugger M."/>
            <person name="Coursin T."/>
            <person name="Rippka R."/>
            <person name="Tandeau De Marsac N."/>
            <person name="Huntemann M."/>
            <person name="Wei C.-L."/>
            <person name="Han J."/>
            <person name="Detter J.C."/>
            <person name="Han C."/>
            <person name="Tapia R."/>
            <person name="Chen A."/>
            <person name="Kyrpides N."/>
            <person name="Mavromatis K."/>
            <person name="Markowitz V."/>
            <person name="Szeto E."/>
            <person name="Ivanova N."/>
            <person name="Pagani I."/>
            <person name="Pati A."/>
            <person name="Goodwin L."/>
            <person name="Nordberg H.P."/>
            <person name="Cantor M.N."/>
            <person name="Hua S.X."/>
            <person name="Woyke T."/>
            <person name="Kerfeld C.A."/>
        </authorList>
    </citation>
    <scope>NUCLEOTIDE SEQUENCE [LARGE SCALE GENOMIC DNA]</scope>
    <source>
        <strain evidence="1 2">PCC 7417</strain>
    </source>
</reference>
<protein>
    <submittedName>
        <fullName evidence="1">Uncharacterized protein</fullName>
    </submittedName>
</protein>
<evidence type="ECO:0000313" key="1">
    <source>
        <dbReference type="EMBL" id="AFZ25494.1"/>
    </source>
</evidence>
<accession>K9X097</accession>
<dbReference type="EMBL" id="CP003642">
    <property type="protein sequence ID" value="AFZ25494.1"/>
    <property type="molecule type" value="Genomic_DNA"/>
</dbReference>
<dbReference type="Proteomes" id="UP000010475">
    <property type="component" value="Chromosome"/>
</dbReference>
<dbReference type="HOGENOM" id="CLU_2989116_0_0_3"/>
<sequence>MRWALLTLRDTKRIAFNYKPLIISKLYLNVKAVDIWLVENIRIPTKYLLLDFILFYQ</sequence>
<organism evidence="1 2">
    <name type="scientific">Cylindrospermum stagnale PCC 7417</name>
    <dbReference type="NCBI Taxonomy" id="56107"/>
    <lineage>
        <taxon>Bacteria</taxon>
        <taxon>Bacillati</taxon>
        <taxon>Cyanobacteriota</taxon>
        <taxon>Cyanophyceae</taxon>
        <taxon>Nostocales</taxon>
        <taxon>Nostocaceae</taxon>
        <taxon>Cylindrospermum</taxon>
    </lineage>
</organism>
<keyword evidence="2" id="KW-1185">Reference proteome</keyword>
<dbReference type="AlphaFoldDB" id="K9X097"/>